<organism evidence="13 14">
    <name type="scientific">Salinivirga cyanobacteriivorans</name>
    <dbReference type="NCBI Taxonomy" id="1307839"/>
    <lineage>
        <taxon>Bacteria</taxon>
        <taxon>Pseudomonadati</taxon>
        <taxon>Bacteroidota</taxon>
        <taxon>Bacteroidia</taxon>
        <taxon>Bacteroidales</taxon>
        <taxon>Salinivirgaceae</taxon>
        <taxon>Salinivirga</taxon>
    </lineage>
</organism>
<dbReference type="AlphaFoldDB" id="A0A0S2HYF2"/>
<evidence type="ECO:0000256" key="1">
    <source>
        <dbReference type="ARBA" id="ARBA00001946"/>
    </source>
</evidence>
<sequence length="257" mass="29047">MMVRINKVRFGLMILIAGLLYTACGYTGSGNLELPAAAEGRSVVSHSGYTFQYNESTEQADWVAYELTRDELNGVVERTNNFKPDPNVSTGTATDEDYYKSGYDRGHLAPAADMTWSEQAMTESFYYSNMSPQHASFNRGIWRQLEGRTRKWAAAFERLLIVAGPLFLENSTVIGPNEVNIPSHYFKVLLVFNDFVKEGVAFILPNKKREADLFSYAVTIDSVEQATGIDFYAALPNRDERKIESTLNREFWQKALD</sequence>
<evidence type="ECO:0000256" key="4">
    <source>
        <dbReference type="ARBA" id="ARBA00022723"/>
    </source>
</evidence>
<dbReference type="EMBL" id="CP013118">
    <property type="protein sequence ID" value="ALO15028.1"/>
    <property type="molecule type" value="Genomic_DNA"/>
</dbReference>
<dbReference type="GO" id="GO:0004519">
    <property type="term" value="F:endonuclease activity"/>
    <property type="evidence" value="ECO:0007669"/>
    <property type="project" value="UniProtKB-UniRule"/>
</dbReference>
<keyword evidence="14" id="KW-1185">Reference proteome</keyword>
<feature type="domain" description="DNA/RNA non-specific endonuclease/pyrophosphatase/phosphodiesterase" evidence="12">
    <location>
        <begin position="45"/>
        <end position="238"/>
    </location>
</feature>
<dbReference type="InterPro" id="IPR001604">
    <property type="entry name" value="Endo_G_ENPP1-like_dom"/>
</dbReference>
<dbReference type="PROSITE" id="PS01070">
    <property type="entry name" value="NUCLEASE_NON_SPEC"/>
    <property type="match status" value="1"/>
</dbReference>
<evidence type="ECO:0000256" key="9">
    <source>
        <dbReference type="PIRSR" id="PIRSR640255-2"/>
    </source>
</evidence>
<keyword evidence="6 10" id="KW-0378">Hydrolase</keyword>
<dbReference type="InterPro" id="IPR040255">
    <property type="entry name" value="Non-specific_endonuclease"/>
</dbReference>
<evidence type="ECO:0000256" key="6">
    <source>
        <dbReference type="ARBA" id="ARBA00022801"/>
    </source>
</evidence>
<reference evidence="13 14" key="1">
    <citation type="submission" date="2015-11" db="EMBL/GenBank/DDBJ databases">
        <title>Description and complete genome sequence of a novel strain predominating in hypersaline microbial mats and representing a new family of the Bacteriodetes phylum.</title>
        <authorList>
            <person name="Spring S."/>
            <person name="Bunk B."/>
            <person name="Sproer C."/>
            <person name="Klenk H.-P."/>
        </authorList>
    </citation>
    <scope>NUCLEOTIDE SEQUENCE [LARGE SCALE GENOMIC DNA]</scope>
    <source>
        <strain evidence="13 14">L21-Spi-D4</strain>
    </source>
</reference>
<dbReference type="OrthoDB" id="9811262at2"/>
<dbReference type="PANTHER" id="PTHR13966:SF5">
    <property type="entry name" value="ENDONUCLEASE G, MITOCHONDRIAL"/>
    <property type="match status" value="1"/>
</dbReference>
<evidence type="ECO:0000256" key="3">
    <source>
        <dbReference type="ARBA" id="ARBA00022722"/>
    </source>
</evidence>
<evidence type="ECO:0000256" key="5">
    <source>
        <dbReference type="ARBA" id="ARBA00022759"/>
    </source>
</evidence>
<protein>
    <recommendedName>
        <fullName evidence="10">Endonuclease</fullName>
        <ecNumber evidence="10">3.1.30.-</ecNumber>
    </recommendedName>
</protein>
<keyword evidence="7" id="KW-0460">Magnesium</keyword>
<dbReference type="RefSeq" id="WP_057952526.1">
    <property type="nucleotide sequence ID" value="NZ_CP013118.1"/>
</dbReference>
<keyword evidence="4 9" id="KW-0479">Metal-binding</keyword>
<dbReference type="Pfam" id="PF01223">
    <property type="entry name" value="Endonuclease_NS"/>
    <property type="match status" value="1"/>
</dbReference>
<evidence type="ECO:0000259" key="12">
    <source>
        <dbReference type="SMART" id="SM00892"/>
    </source>
</evidence>
<dbReference type="InterPro" id="IPR044925">
    <property type="entry name" value="His-Me_finger_sf"/>
</dbReference>
<keyword evidence="5 10" id="KW-0255">Endonuclease</keyword>
<dbReference type="SUPFAM" id="SSF54060">
    <property type="entry name" value="His-Me finger endonucleases"/>
    <property type="match status" value="1"/>
</dbReference>
<dbReference type="Proteomes" id="UP000064893">
    <property type="component" value="Chromosome"/>
</dbReference>
<evidence type="ECO:0000256" key="8">
    <source>
        <dbReference type="PIRSR" id="PIRSR640255-1"/>
    </source>
</evidence>
<dbReference type="GO" id="GO:0003676">
    <property type="term" value="F:nucleic acid binding"/>
    <property type="evidence" value="ECO:0007669"/>
    <property type="project" value="InterPro"/>
</dbReference>
<dbReference type="InterPro" id="IPR018524">
    <property type="entry name" value="DNA/RNA_endonuclease_AS"/>
</dbReference>
<dbReference type="GO" id="GO:0016787">
    <property type="term" value="F:hydrolase activity"/>
    <property type="evidence" value="ECO:0007669"/>
    <property type="project" value="UniProtKB-KW"/>
</dbReference>
<dbReference type="InterPro" id="IPR044929">
    <property type="entry name" value="DNA/RNA_non-sp_Endonuclease_sf"/>
</dbReference>
<comment type="cofactor">
    <cofactor evidence="1 10">
        <name>Mg(2+)</name>
        <dbReference type="ChEBI" id="CHEBI:18420"/>
    </cofactor>
</comment>
<comment type="similarity">
    <text evidence="2 10">Belongs to the DNA/RNA non-specific endonuclease family.</text>
</comment>
<feature type="binding site" evidence="9">
    <location>
        <position position="138"/>
    </location>
    <ligand>
        <name>Mg(2+)</name>
        <dbReference type="ChEBI" id="CHEBI:18420"/>
        <note>catalytic</note>
    </ligand>
</feature>
<evidence type="ECO:0000256" key="10">
    <source>
        <dbReference type="RuleBase" id="RU366055"/>
    </source>
</evidence>
<dbReference type="STRING" id="1307839.L21SP5_01378"/>
<dbReference type="SMART" id="SM00477">
    <property type="entry name" value="NUC"/>
    <property type="match status" value="1"/>
</dbReference>
<dbReference type="SMART" id="SM00892">
    <property type="entry name" value="Endonuclease_NS"/>
    <property type="match status" value="1"/>
</dbReference>
<feature type="active site" description="Proton acceptor" evidence="8">
    <location>
        <position position="107"/>
    </location>
</feature>
<dbReference type="PATRIC" id="fig|1307839.3.peg.1473"/>
<dbReference type="InterPro" id="IPR020821">
    <property type="entry name" value="ENPP1-3/EXOG-like_nuc-like"/>
</dbReference>
<proteinExistence type="inferred from homology"/>
<evidence type="ECO:0000256" key="2">
    <source>
        <dbReference type="ARBA" id="ARBA00010052"/>
    </source>
</evidence>
<dbReference type="GO" id="GO:0046872">
    <property type="term" value="F:metal ion binding"/>
    <property type="evidence" value="ECO:0007669"/>
    <property type="project" value="UniProtKB-KW"/>
</dbReference>
<accession>A0A0S2HYF2</accession>
<dbReference type="EC" id="3.1.30.-" evidence="10"/>
<evidence type="ECO:0000313" key="14">
    <source>
        <dbReference type="Proteomes" id="UP000064893"/>
    </source>
</evidence>
<name>A0A0S2HYF2_9BACT</name>
<dbReference type="KEGG" id="blq:L21SP5_01378"/>
<keyword evidence="3 10" id="KW-0540">Nuclease</keyword>
<dbReference type="CDD" id="cd00091">
    <property type="entry name" value="NUC"/>
    <property type="match status" value="1"/>
</dbReference>
<evidence type="ECO:0000259" key="11">
    <source>
        <dbReference type="SMART" id="SM00477"/>
    </source>
</evidence>
<gene>
    <name evidence="13" type="primary">nucA</name>
    <name evidence="13" type="ORF">L21SP5_01378</name>
</gene>
<evidence type="ECO:0000313" key="13">
    <source>
        <dbReference type="EMBL" id="ALO15028.1"/>
    </source>
</evidence>
<evidence type="ECO:0000256" key="7">
    <source>
        <dbReference type="ARBA" id="ARBA00022842"/>
    </source>
</evidence>
<dbReference type="PANTHER" id="PTHR13966">
    <property type="entry name" value="ENDONUCLEASE RELATED"/>
    <property type="match status" value="1"/>
</dbReference>
<dbReference type="Gene3D" id="3.40.570.10">
    <property type="entry name" value="Extracellular Endonuclease, subunit A"/>
    <property type="match status" value="1"/>
</dbReference>
<feature type="domain" description="ENPP1-3/EXOG-like endonuclease/phosphodiesterase" evidence="11">
    <location>
        <begin position="46"/>
        <end position="238"/>
    </location>
</feature>